<gene>
    <name evidence="2" type="ORF">EGW08_000354</name>
</gene>
<evidence type="ECO:0000313" key="3">
    <source>
        <dbReference type="Proteomes" id="UP000271974"/>
    </source>
</evidence>
<feature type="region of interest" description="Disordered" evidence="1">
    <location>
        <begin position="436"/>
        <end position="455"/>
    </location>
</feature>
<dbReference type="OrthoDB" id="10648018at2759"/>
<feature type="compositionally biased region" description="Polar residues" evidence="1">
    <location>
        <begin position="465"/>
        <end position="475"/>
    </location>
</feature>
<feature type="region of interest" description="Disordered" evidence="1">
    <location>
        <begin position="797"/>
        <end position="823"/>
    </location>
</feature>
<comment type="caution">
    <text evidence="2">The sequence shown here is derived from an EMBL/GenBank/DDBJ whole genome shotgun (WGS) entry which is preliminary data.</text>
</comment>
<feature type="compositionally biased region" description="Polar residues" evidence="1">
    <location>
        <begin position="618"/>
        <end position="629"/>
    </location>
</feature>
<feature type="compositionally biased region" description="Basic and acidic residues" evidence="1">
    <location>
        <begin position="476"/>
        <end position="498"/>
    </location>
</feature>
<feature type="region of interest" description="Disordered" evidence="1">
    <location>
        <begin position="105"/>
        <end position="145"/>
    </location>
</feature>
<feature type="compositionally biased region" description="Low complexity" evidence="1">
    <location>
        <begin position="664"/>
        <end position="675"/>
    </location>
</feature>
<feature type="compositionally biased region" description="Basic and acidic residues" evidence="1">
    <location>
        <begin position="688"/>
        <end position="702"/>
    </location>
</feature>
<feature type="compositionally biased region" description="Basic and acidic residues" evidence="1">
    <location>
        <begin position="731"/>
        <end position="751"/>
    </location>
</feature>
<protein>
    <submittedName>
        <fullName evidence="2">Uncharacterized protein</fullName>
    </submittedName>
</protein>
<feature type="region of interest" description="Disordered" evidence="1">
    <location>
        <begin position="1"/>
        <end position="55"/>
    </location>
</feature>
<feature type="region of interest" description="Disordered" evidence="1">
    <location>
        <begin position="465"/>
        <end position="562"/>
    </location>
</feature>
<feature type="compositionally biased region" description="Basic and acidic residues" evidence="1">
    <location>
        <begin position="607"/>
        <end position="617"/>
    </location>
</feature>
<feature type="region of interest" description="Disordered" evidence="1">
    <location>
        <begin position="263"/>
        <end position="310"/>
    </location>
</feature>
<dbReference type="EMBL" id="RQTK01000004">
    <property type="protein sequence ID" value="RUS91952.1"/>
    <property type="molecule type" value="Genomic_DNA"/>
</dbReference>
<proteinExistence type="predicted"/>
<feature type="compositionally biased region" description="Basic and acidic residues" evidence="1">
    <location>
        <begin position="1"/>
        <end position="13"/>
    </location>
</feature>
<feature type="compositionally biased region" description="Polar residues" evidence="1">
    <location>
        <begin position="325"/>
        <end position="335"/>
    </location>
</feature>
<feature type="region of interest" description="Disordered" evidence="1">
    <location>
        <begin position="1230"/>
        <end position="1250"/>
    </location>
</feature>
<feature type="compositionally biased region" description="Basic and acidic residues" evidence="1">
    <location>
        <begin position="24"/>
        <end position="36"/>
    </location>
</feature>
<dbReference type="Proteomes" id="UP000271974">
    <property type="component" value="Unassembled WGS sequence"/>
</dbReference>
<feature type="region of interest" description="Disordered" evidence="1">
    <location>
        <begin position="324"/>
        <end position="359"/>
    </location>
</feature>
<sequence>MGQEEPIKSEGKFGESQVKSAESTGEHGGRTGDSKEFSASARLVGTSPKNNTLLKHTEREAILKHLKSERLHCEKNLSPEKIKNTTAENPTFSTEGRAKIFKRPSSYIHGRVSSPRGSSHAGGLHPKQSPQVETDPATQTLCEDTVSEEERELAALNRINYLNKRLKAKESTRDYFKSLPVGDDHTDMVLVPDPPSWTYESYSGCEKHEATLSGLRSYIRANEGHFGSSEEVSPQESIVSYLDGVISGRYPPRRCSMTLKHYGEGEQAPEGDSSQHPCRYHGGHSARFITDEPHRRRSPSPSQGQRKMKDSSYFANNVEGYAHQDQANNASSGCKSTPPGVWDAKQREPQEATNITDTKESLQTSASALLAKPYIFGKQSRPADQELFTRASQIGRQHVQGVGNLLSHSSRAVLPTVQAQETSLSLEDSCLVSSEKDADLPDMTPGSSPGDAKAARPLIVHSNKTSARIWSSKPHQNLEKQSLHRRSPEDLSKGKNDNGDDELDDEEEEEAEELDDEYSDLIIQTELSEGSMVEVSDSNGPIANIKNGKEDDRKTSQLQVVGFAPNTDEMEILNDEISIKLRDKVPNSGKQQNKRETPSLSSCQDNKANKRSTDKAKQMNSKPYSTKTSARADTRRDRKTPRSRCTVRSSSSGSKNRLKRANESSRSGRAGAASSPPKRSPPQFTESGHGEKADKGQRRPKEMLGQGDINIPTGQDGKTRVLLVLRTPPKKSKDGHRAEEKGERRSPERKNSMPNRPSPRRSPSPRLAHKFLEESFERHSGLSSEIGEIIQSPLFSHGSATELNHPVSPPHARSRGQREGKRFKISSFAVPQNCGQDGFSEADIDVDGEEEIKTIVQNVGDFASVILERGSSDTDSEPVEPDTRAHSPCKYSLYQPCRHEETESSEVRDTPTEARATHTESIAIPQVQRGNRAQDVFNRKFKMENDHGPCSFNLAQPCNHVIHSPCQFDRYKPCRHEECDIAETVPLLSEVSNTRKYEKTGRRTGFVYNSRKLQDKFGHHSACMYDRFKPCLHEELVGPMDYVKNKADISLLLPAAKTSIKHDLKVKKKETNLNLVQCKFDRYTPCYHEDDIRYNKALGMKASLVAGKSKIRHPVPTLMAPDPTADPCRYSPFRPCFCPEKLEASKLQMAEALREAEEAQAAQQLQLGEQETAKEWRVVRNESGLLVTTKVPSKLSEVKERVYVSSPTVEKQVGKSKKLLGNEFMAAPSDGPGLKVKSPSPRAKLAPGGGEGEMSIMNNHGDKMDGEADNAASLSLLGRISRAWFSSTRAQVARLAPPTPVIVRPTLCPEKSLVVTPRSDVLGSPEAAVAGLSAAAETYGVLSTQEYTHPSSCGDGATIPSKHGVNYNACVQTSEEGKDNPFKRQVLHEMSLAESLRTCESLDTDASQRTELPD</sequence>
<feature type="non-terminal residue" evidence="2">
    <location>
        <position position="1414"/>
    </location>
</feature>
<keyword evidence="3" id="KW-1185">Reference proteome</keyword>
<accession>A0A3S1A1H0</accession>
<feature type="compositionally biased region" description="Acidic residues" evidence="1">
    <location>
        <begin position="499"/>
        <end position="519"/>
    </location>
</feature>
<reference evidence="2 3" key="1">
    <citation type="submission" date="2019-01" db="EMBL/GenBank/DDBJ databases">
        <title>A draft genome assembly of the solar-powered sea slug Elysia chlorotica.</title>
        <authorList>
            <person name="Cai H."/>
            <person name="Li Q."/>
            <person name="Fang X."/>
            <person name="Li J."/>
            <person name="Curtis N.E."/>
            <person name="Altenburger A."/>
            <person name="Shibata T."/>
            <person name="Feng M."/>
            <person name="Maeda T."/>
            <person name="Schwartz J.A."/>
            <person name="Shigenobu S."/>
            <person name="Lundholm N."/>
            <person name="Nishiyama T."/>
            <person name="Yang H."/>
            <person name="Hasebe M."/>
            <person name="Li S."/>
            <person name="Pierce S.K."/>
            <person name="Wang J."/>
        </authorList>
    </citation>
    <scope>NUCLEOTIDE SEQUENCE [LARGE SCALE GENOMIC DNA]</scope>
    <source>
        <strain evidence="2">EC2010</strain>
        <tissue evidence="2">Whole organism of an adult</tissue>
    </source>
</reference>
<evidence type="ECO:0000313" key="2">
    <source>
        <dbReference type="EMBL" id="RUS91952.1"/>
    </source>
</evidence>
<organism evidence="2 3">
    <name type="scientific">Elysia chlorotica</name>
    <name type="common">Eastern emerald elysia</name>
    <name type="synonym">Sea slug</name>
    <dbReference type="NCBI Taxonomy" id="188477"/>
    <lineage>
        <taxon>Eukaryota</taxon>
        <taxon>Metazoa</taxon>
        <taxon>Spiralia</taxon>
        <taxon>Lophotrochozoa</taxon>
        <taxon>Mollusca</taxon>
        <taxon>Gastropoda</taxon>
        <taxon>Heterobranchia</taxon>
        <taxon>Euthyneura</taxon>
        <taxon>Panpulmonata</taxon>
        <taxon>Sacoglossa</taxon>
        <taxon>Placobranchoidea</taxon>
        <taxon>Plakobranchidae</taxon>
        <taxon>Elysia</taxon>
    </lineage>
</organism>
<evidence type="ECO:0000256" key="1">
    <source>
        <dbReference type="SAM" id="MobiDB-lite"/>
    </source>
</evidence>
<feature type="compositionally biased region" description="Low complexity" evidence="1">
    <location>
        <begin position="643"/>
        <end position="654"/>
    </location>
</feature>
<feature type="compositionally biased region" description="Polar residues" evidence="1">
    <location>
        <begin position="128"/>
        <end position="142"/>
    </location>
</feature>
<feature type="compositionally biased region" description="Basic and acidic residues" evidence="1">
    <location>
        <begin position="770"/>
        <end position="780"/>
    </location>
</feature>
<feature type="region of interest" description="Disordered" evidence="1">
    <location>
        <begin position="582"/>
        <end position="784"/>
    </location>
</feature>
<name>A0A3S1A1H0_ELYCH</name>